<sequence length="122" mass="13679">MLLHVHRHTILHPIPSNMNIPTTTKSRIQKTTTPFPKSSNLNSTLFTISELHSPKRACNSGIYSLSNSSVLLSDIWKPPVDPSWITRTMSLINRRLILQVLAVGKRFYCRPSTGNLINMIGG</sequence>
<proteinExistence type="predicted"/>
<organism evidence="1 2">
    <name type="scientific">Fraxinus pennsylvanica</name>
    <dbReference type="NCBI Taxonomy" id="56036"/>
    <lineage>
        <taxon>Eukaryota</taxon>
        <taxon>Viridiplantae</taxon>
        <taxon>Streptophyta</taxon>
        <taxon>Embryophyta</taxon>
        <taxon>Tracheophyta</taxon>
        <taxon>Spermatophyta</taxon>
        <taxon>Magnoliopsida</taxon>
        <taxon>eudicotyledons</taxon>
        <taxon>Gunneridae</taxon>
        <taxon>Pentapetalae</taxon>
        <taxon>asterids</taxon>
        <taxon>lamiids</taxon>
        <taxon>Lamiales</taxon>
        <taxon>Oleaceae</taxon>
        <taxon>Oleeae</taxon>
        <taxon>Fraxinus</taxon>
    </lineage>
</organism>
<keyword evidence="2" id="KW-1185">Reference proteome</keyword>
<name>A0AAD2DNM7_9LAMI</name>
<dbReference type="Proteomes" id="UP000834106">
    <property type="component" value="Chromosome 3"/>
</dbReference>
<reference evidence="1" key="1">
    <citation type="submission" date="2023-05" db="EMBL/GenBank/DDBJ databases">
        <authorList>
            <person name="Huff M."/>
        </authorList>
    </citation>
    <scope>NUCLEOTIDE SEQUENCE</scope>
</reference>
<dbReference type="AlphaFoldDB" id="A0AAD2DNM7"/>
<evidence type="ECO:0000313" key="1">
    <source>
        <dbReference type="EMBL" id="CAI9758021.1"/>
    </source>
</evidence>
<gene>
    <name evidence="1" type="ORF">FPE_LOCUS5451</name>
</gene>
<evidence type="ECO:0000313" key="2">
    <source>
        <dbReference type="Proteomes" id="UP000834106"/>
    </source>
</evidence>
<dbReference type="EMBL" id="OU503038">
    <property type="protein sequence ID" value="CAI9758021.1"/>
    <property type="molecule type" value="Genomic_DNA"/>
</dbReference>
<accession>A0AAD2DNM7</accession>
<protein>
    <submittedName>
        <fullName evidence="1">Uncharacterized protein</fullName>
    </submittedName>
</protein>